<feature type="region of interest" description="N-terminal hotdog fold" evidence="9">
    <location>
        <begin position="2397"/>
        <end position="2513"/>
    </location>
</feature>
<dbReference type="InterPro" id="IPR009081">
    <property type="entry name" value="PP-bd_ACP"/>
</dbReference>
<evidence type="ECO:0000256" key="9">
    <source>
        <dbReference type="PROSITE-ProRule" id="PRU01363"/>
    </source>
</evidence>
<dbReference type="SUPFAM" id="SSF55048">
    <property type="entry name" value="Probable ACP-binding domain of malonyl-CoA ACP transacylase"/>
    <property type="match status" value="2"/>
</dbReference>
<dbReference type="FunFam" id="1.10.1200.10:FF:000007">
    <property type="entry name" value="Probable polyketide synthase pks17"/>
    <property type="match status" value="2"/>
</dbReference>
<dbReference type="InterPro" id="IPR032821">
    <property type="entry name" value="PKS_assoc"/>
</dbReference>
<dbReference type="SUPFAM" id="SSF101173">
    <property type="entry name" value="Docking domain B of the erythromycin polyketide synthase (DEBS)"/>
    <property type="match status" value="1"/>
</dbReference>
<dbReference type="InterPro" id="IPR041618">
    <property type="entry name" value="PKS_DE"/>
</dbReference>
<dbReference type="Pfam" id="PF16197">
    <property type="entry name" value="KAsynt_C_assoc"/>
    <property type="match status" value="2"/>
</dbReference>
<dbReference type="Gene3D" id="3.40.366.10">
    <property type="entry name" value="Malonyl-Coenzyme A Acyl Carrier Protein, domain 2"/>
    <property type="match status" value="2"/>
</dbReference>
<keyword evidence="3" id="KW-0596">Phosphopantetheine</keyword>
<gene>
    <name evidence="13" type="primary">tiaA2</name>
</gene>
<dbReference type="SMART" id="SM00822">
    <property type="entry name" value="PKS_KR"/>
    <property type="match status" value="2"/>
</dbReference>
<feature type="region of interest" description="C-terminal hotdog fold" evidence="9">
    <location>
        <begin position="2523"/>
        <end position="2661"/>
    </location>
</feature>
<dbReference type="InterPro" id="IPR042104">
    <property type="entry name" value="PKS_dehydratase_sf"/>
</dbReference>
<evidence type="ECO:0000256" key="3">
    <source>
        <dbReference type="ARBA" id="ARBA00022450"/>
    </source>
</evidence>
<dbReference type="SMART" id="SM00823">
    <property type="entry name" value="PKS_PP"/>
    <property type="match status" value="2"/>
</dbReference>
<evidence type="ECO:0000256" key="6">
    <source>
        <dbReference type="ARBA" id="ARBA00023194"/>
    </source>
</evidence>
<keyword evidence="5" id="KW-0808">Transferase</keyword>
<dbReference type="InterPro" id="IPR020841">
    <property type="entry name" value="PKS_Beta-ketoAc_synthase_dom"/>
</dbReference>
<evidence type="ECO:0000313" key="13">
    <source>
        <dbReference type="EMBL" id="ADU86003.1"/>
    </source>
</evidence>
<dbReference type="InterPro" id="IPR016035">
    <property type="entry name" value="Acyl_Trfase/lysoPLipase"/>
</dbReference>
<dbReference type="GO" id="GO:0006633">
    <property type="term" value="P:fatty acid biosynthetic process"/>
    <property type="evidence" value="ECO:0007669"/>
    <property type="project" value="InterPro"/>
</dbReference>
<evidence type="ECO:0000259" key="11">
    <source>
        <dbReference type="PROSITE" id="PS52004"/>
    </source>
</evidence>
<dbReference type="InterPro" id="IPR036291">
    <property type="entry name" value="NAD(P)-bd_dom_sf"/>
</dbReference>
<dbReference type="InterPro" id="IPR001227">
    <property type="entry name" value="Ac_transferase_dom_sf"/>
</dbReference>
<dbReference type="SUPFAM" id="SSF51735">
    <property type="entry name" value="NAD(P)-binding Rossmann-fold domains"/>
    <property type="match status" value="4"/>
</dbReference>
<dbReference type="SMART" id="SM01294">
    <property type="entry name" value="PKS_PP_betabranch"/>
    <property type="match status" value="1"/>
</dbReference>
<dbReference type="Pfam" id="PF08659">
    <property type="entry name" value="KR"/>
    <property type="match status" value="2"/>
</dbReference>
<dbReference type="PANTHER" id="PTHR43775">
    <property type="entry name" value="FATTY ACID SYNTHASE"/>
    <property type="match status" value="1"/>
</dbReference>
<dbReference type="Pfam" id="PF00550">
    <property type="entry name" value="PP-binding"/>
    <property type="match status" value="2"/>
</dbReference>
<dbReference type="InterPro" id="IPR036736">
    <property type="entry name" value="ACP-like_sf"/>
</dbReference>
<dbReference type="Gene3D" id="3.10.129.110">
    <property type="entry name" value="Polyketide synthase dehydratase"/>
    <property type="match status" value="1"/>
</dbReference>
<dbReference type="Gene3D" id="1.10.1200.10">
    <property type="entry name" value="ACP-like"/>
    <property type="match status" value="2"/>
</dbReference>
<dbReference type="GO" id="GO:0031177">
    <property type="term" value="F:phosphopantetheine binding"/>
    <property type="evidence" value="ECO:0007669"/>
    <property type="project" value="InterPro"/>
</dbReference>
<dbReference type="InterPro" id="IPR049900">
    <property type="entry name" value="PKS_mFAS_DH"/>
</dbReference>
<dbReference type="Gene3D" id="3.40.50.720">
    <property type="entry name" value="NAD(P)-binding Rossmann-like Domain"/>
    <property type="match status" value="2"/>
</dbReference>
<organism evidence="13">
    <name type="scientific">Dactylosporangium aurantiacum subsp. hamdenensis</name>
    <dbReference type="NCBI Taxonomy" id="703577"/>
    <lineage>
        <taxon>Bacteria</taxon>
        <taxon>Bacillati</taxon>
        <taxon>Actinomycetota</taxon>
        <taxon>Actinomycetes</taxon>
        <taxon>Micromonosporales</taxon>
        <taxon>Micromonosporaceae</taxon>
        <taxon>Dactylosporangium</taxon>
    </lineage>
</organism>
<keyword evidence="8" id="KW-0012">Acyltransferase</keyword>
<dbReference type="InterPro" id="IPR014031">
    <property type="entry name" value="Ketoacyl_synth_C"/>
</dbReference>
<dbReference type="Gene3D" id="3.30.70.3290">
    <property type="match status" value="2"/>
</dbReference>
<dbReference type="Pfam" id="PF02801">
    <property type="entry name" value="Ketoacyl-synt_C"/>
    <property type="match status" value="2"/>
</dbReference>
<evidence type="ECO:0000259" key="10">
    <source>
        <dbReference type="PROSITE" id="PS50075"/>
    </source>
</evidence>
<evidence type="ECO:0000256" key="4">
    <source>
        <dbReference type="ARBA" id="ARBA00022553"/>
    </source>
</evidence>
<dbReference type="SUPFAM" id="SSF52151">
    <property type="entry name" value="FabD/lysophospholipase-like"/>
    <property type="match status" value="2"/>
</dbReference>
<dbReference type="GO" id="GO:0004312">
    <property type="term" value="F:fatty acid synthase activity"/>
    <property type="evidence" value="ECO:0007669"/>
    <property type="project" value="TreeGrafter"/>
</dbReference>
<dbReference type="PROSITE" id="PS50075">
    <property type="entry name" value="CARRIER"/>
    <property type="match status" value="2"/>
</dbReference>
<accession>E9LIP5</accession>
<proteinExistence type="predicted"/>
<evidence type="ECO:0000256" key="2">
    <source>
        <dbReference type="ARBA" id="ARBA00004792"/>
    </source>
</evidence>
<dbReference type="Gene3D" id="3.40.47.10">
    <property type="match status" value="2"/>
</dbReference>
<dbReference type="CDD" id="cd08956">
    <property type="entry name" value="KR_3_FAS_SDR_x"/>
    <property type="match status" value="1"/>
</dbReference>
<evidence type="ECO:0000256" key="1">
    <source>
        <dbReference type="ARBA" id="ARBA00001957"/>
    </source>
</evidence>
<dbReference type="InterPro" id="IPR049552">
    <property type="entry name" value="PKS_DH_N"/>
</dbReference>
<dbReference type="InterPro" id="IPR018201">
    <property type="entry name" value="Ketoacyl_synth_AS"/>
</dbReference>
<evidence type="ECO:0000256" key="7">
    <source>
        <dbReference type="ARBA" id="ARBA00023268"/>
    </source>
</evidence>
<evidence type="ECO:0000259" key="12">
    <source>
        <dbReference type="PROSITE" id="PS52019"/>
    </source>
</evidence>
<dbReference type="Pfam" id="PF18369">
    <property type="entry name" value="PKS_DE"/>
    <property type="match status" value="1"/>
</dbReference>
<feature type="active site" description="Proton acceptor; for dehydratase activity" evidence="9">
    <location>
        <position position="2430"/>
    </location>
</feature>
<dbReference type="CDD" id="cd08952">
    <property type="entry name" value="KR_1_SDR_x"/>
    <property type="match status" value="1"/>
</dbReference>
<dbReference type="InterPro" id="IPR016039">
    <property type="entry name" value="Thiolase-like"/>
</dbReference>
<feature type="active site" description="Proton donor; for dehydratase activity" evidence="9">
    <location>
        <position position="2584"/>
    </location>
</feature>
<keyword evidence="4" id="KW-0597">Phosphoprotein</keyword>
<dbReference type="Pfam" id="PF00109">
    <property type="entry name" value="ketoacyl-synt"/>
    <property type="match status" value="2"/>
</dbReference>
<dbReference type="Pfam" id="PF00698">
    <property type="entry name" value="Acyl_transf_1"/>
    <property type="match status" value="2"/>
</dbReference>
<dbReference type="GO" id="GO:0033068">
    <property type="term" value="P:macrolide biosynthetic process"/>
    <property type="evidence" value="ECO:0007669"/>
    <property type="project" value="UniProtKB-ARBA"/>
</dbReference>
<dbReference type="SUPFAM" id="SSF53901">
    <property type="entry name" value="Thiolase-like"/>
    <property type="match status" value="2"/>
</dbReference>
<dbReference type="FunFam" id="3.40.47.10:FF:000019">
    <property type="entry name" value="Polyketide synthase type I"/>
    <property type="match status" value="2"/>
</dbReference>
<keyword evidence="7" id="KW-0511">Multifunctional enzyme</keyword>
<evidence type="ECO:0000256" key="8">
    <source>
        <dbReference type="ARBA" id="ARBA00023315"/>
    </source>
</evidence>
<dbReference type="InterPro" id="IPR036299">
    <property type="entry name" value="Polyketide_synth_docking_sf"/>
</dbReference>
<dbReference type="InterPro" id="IPR049551">
    <property type="entry name" value="PKS_DH_C"/>
</dbReference>
<dbReference type="InterPro" id="IPR057326">
    <property type="entry name" value="KR_dom"/>
</dbReference>
<comment type="cofactor">
    <cofactor evidence="1">
        <name>pantetheine 4'-phosphate</name>
        <dbReference type="ChEBI" id="CHEBI:47942"/>
    </cofactor>
</comment>
<dbReference type="EMBL" id="HQ011923">
    <property type="protein sequence ID" value="ADU86003.1"/>
    <property type="molecule type" value="Genomic_DNA"/>
</dbReference>
<dbReference type="SUPFAM" id="SSF47336">
    <property type="entry name" value="ACP-like"/>
    <property type="match status" value="2"/>
</dbReference>
<dbReference type="InterPro" id="IPR016036">
    <property type="entry name" value="Malonyl_transacylase_ACP-bd"/>
</dbReference>
<dbReference type="NCBIfam" id="NF045894">
    <property type="entry name" value="PKS_plus_SDR"/>
    <property type="match status" value="1"/>
</dbReference>
<dbReference type="InterPro" id="IPR014043">
    <property type="entry name" value="Acyl_transferase_dom"/>
</dbReference>
<evidence type="ECO:0000256" key="5">
    <source>
        <dbReference type="ARBA" id="ARBA00022679"/>
    </source>
</evidence>
<dbReference type="InterPro" id="IPR015083">
    <property type="entry name" value="NorB/c/GfsB-D-like_docking"/>
</dbReference>
<dbReference type="InterPro" id="IPR014030">
    <property type="entry name" value="Ketoacyl_synth_N"/>
</dbReference>
<feature type="domain" description="PKS/mFAS DH" evidence="12">
    <location>
        <begin position="2397"/>
        <end position="2661"/>
    </location>
</feature>
<dbReference type="PROSITE" id="PS00606">
    <property type="entry name" value="KS3_1"/>
    <property type="match status" value="2"/>
</dbReference>
<reference evidence="13" key="1">
    <citation type="journal article" date="2011" name="J. Am. Chem. Soc.">
        <title>Characterization of tiacumicin B biosynthetic gene cluster affording diversified tiacumicin analogues and revealing a tailoring dihalogenase.</title>
        <authorList>
            <person name="Xiao Y."/>
            <person name="Li S."/>
            <person name="Niu S."/>
            <person name="Ma L."/>
            <person name="Zhang G."/>
            <person name="Zhang H."/>
            <person name="Zhang G."/>
            <person name="Ju J."/>
            <person name="Zhang C."/>
        </authorList>
    </citation>
    <scope>NUCLEOTIDE SEQUENCE</scope>
    <source>
        <strain evidence="13">NRRL 18085</strain>
    </source>
</reference>
<dbReference type="Pfam" id="PF21089">
    <property type="entry name" value="PKS_DH_N"/>
    <property type="match status" value="1"/>
</dbReference>
<dbReference type="InterPro" id="IPR050091">
    <property type="entry name" value="PKS_NRPS_Biosynth_Enz"/>
</dbReference>
<dbReference type="Pfam" id="PF08990">
    <property type="entry name" value="Docking"/>
    <property type="match status" value="1"/>
</dbReference>
<dbReference type="FunFam" id="3.40.366.10:FF:000002">
    <property type="entry name" value="Probable polyketide synthase 2"/>
    <property type="match status" value="1"/>
</dbReference>
<name>E9LIP5_9ACTN</name>
<dbReference type="SMART" id="SM00827">
    <property type="entry name" value="PKS_AT"/>
    <property type="match status" value="2"/>
</dbReference>
<comment type="pathway">
    <text evidence="2">Antibiotic biosynthesis.</text>
</comment>
<dbReference type="PANTHER" id="PTHR43775:SF51">
    <property type="entry name" value="INACTIVE PHENOLPHTHIOCEROL SYNTHESIS POLYKETIDE SYNTHASE TYPE I PKS1-RELATED"/>
    <property type="match status" value="1"/>
</dbReference>
<feature type="domain" description="Carrier" evidence="10">
    <location>
        <begin position="3058"/>
        <end position="3133"/>
    </location>
</feature>
<dbReference type="PROSITE" id="PS52004">
    <property type="entry name" value="KS3_2"/>
    <property type="match status" value="2"/>
</dbReference>
<dbReference type="GO" id="GO:0004315">
    <property type="term" value="F:3-oxoacyl-[acyl-carrier-protein] synthase activity"/>
    <property type="evidence" value="ECO:0007669"/>
    <property type="project" value="InterPro"/>
</dbReference>
<dbReference type="PROSITE" id="PS00012">
    <property type="entry name" value="PHOSPHOPANTETHEINE"/>
    <property type="match status" value="1"/>
</dbReference>
<dbReference type="SMART" id="SM00826">
    <property type="entry name" value="PKS_DH"/>
    <property type="match status" value="1"/>
</dbReference>
<dbReference type="CDD" id="cd00833">
    <property type="entry name" value="PKS"/>
    <property type="match status" value="2"/>
</dbReference>
<dbReference type="InterPro" id="IPR020807">
    <property type="entry name" value="PKS_DH"/>
</dbReference>
<protein>
    <submittedName>
        <fullName evidence="13">Putative modular polyketide synthase</fullName>
    </submittedName>
</protein>
<feature type="domain" description="Ketosynthase family 3 (KS3)" evidence="11">
    <location>
        <begin position="1561"/>
        <end position="1985"/>
    </location>
</feature>
<feature type="domain" description="Ketosynthase family 3 (KS3)" evidence="11">
    <location>
        <begin position="44"/>
        <end position="470"/>
    </location>
</feature>
<sequence length="3205" mass="336798">MARPGRDSGNHVSNEAKLREYLRRVTAELQSTDERLQRLQARATEPIAIIGIACRFPGGVSSPEDLWRLLTERRDVVSAFPADRGWNVSALYDPSGERPGTIHAREGGFLYDAADFDAEFFGISPREALAMDPQQRLLLETSWETIERAGIDPHAMRGTRTGVFAGLMYHDYAARLPEMPASVEGYLGNGNAGSVASGRVAYALGLEGPAVTVDTACSSSLVALHLAAQALRSGECSLALAGGVTVMSTPDVFVEFSRQRGLAKDGRCKPFAAASDGAGFSEGVGLVLVERLSDAVRNGREILGLIRGSAVNQDGASNGLTAPNGPAQQRVIRDALTAARLGVADVDAVEAHGTGTNLGDPIEAQALIATYGQHRPADRPLWLGSIKSNLAHTQAAAGIAGVIKMVLAMQHGTLPQSLHIDEPTPHVDWSAGSVALLQDEVPWPETGRPRRAAVSSFGISGTNAHVVLEEAPAAETVERGPGVDGPLPWVLSARSGPALRAQAGRVLDLLRDRPDTDLTDLAHSLVTTRAALERRAVVCGRDRADLVRGLESLIRQEPAPQVVTGDAEGDRKVVFVFPGQGAQWAGMGAELLRSSPVFARAVADCEAALAPYVDWSLRDVLTGKAGAPGYDRIDVVQPALFAVMVGLAALWRSHGVRPAAVVGSSQGEVAAAYVAGAISLQDAARIIAERSKLFAEALVGNGAVASVAAPVAQVTQALSGWPGRLAVAGVNGPRSTTVAGDVETLTAFVADREAAGWQARLVPATVASHCEQVDPLHDRLVGLLDGVSARTGEVPFHSTVTGGPLDTAELGPEYWFRNARQPVDLIGAVRSLLADGYDTFLEISGHPVLSAPVQETAEEAGADVRTLYSLRRDLGGADRFLLSLAEAYVCGVPVAAETLFEGAGARRVALPTYPFQRERFWLEPDPAAPAAAAGRPDGEFWSAVEAGDVDRLATDLGVDADQQRTLAGLLPVLSSWRRRQRERADVGQWMYDVTWVPRPVPAGRLGGRWLLIAPGDDRHGWTPVVSAALTRAGAEVVTVASAGDPIGELDFDGALSLLGLDESAHPAAAVVPRGLAATLDLLRTLHAAPRPVPLWTITCGAVAAGDTEHVTRPTQAMLWGLGRVAALETPRSWGGLIDLPDAPDANAAGRLTDVLAGGTDDDQLAIRAGGVLARRLVRSPITGPASWRPDGAVLITGGLGGVGANVARWLAREGARNLVLTGRRGAATPGAAELQAELTALGVTVTVAACDIADRDQVARVIAGLAPDVPLTAVFHAAGVGDTGLVADADPATLGHLLAAKVDGARHLDELTRDRPLTAFVLFSSGAGVWGGSNQGGYAAANAYLDAFASWRRGSGRTATAIAWGTWDGPGMAEGAARDQLNDWGLRTMPIAPATAALGAVLGADRTTTTVADIDWERFAATFAVARRTSLFDTIAESRTAGTDPDDPGATRTGDALRNLEPAQRKQALLDLVLGHTATVLGHGSVDRLDVRRAFKEQGFDSLTAVELRNRLCRATGLTLPTTVVFDHPTPAGMAEHLQAELFGATAATPADDAPTVAADDDPIVIVGMACRFPGGIRSADDLWQVLIAEGDVIAPFPTDRGWDLDALYHPDPEHPGTTYLREGGFLEDAADFDAGFFGISPREALAMDPQQRLLLETCWEVFEHAGIDPDTMRGTATGVFVGNNGQDYTIGLRSIPEEVEGHLLIGNAASVVSGRVAYTFGFEGPAVTVDTACSSSLVAMHLAVQALRSGDCRMAVTGGVTAMFSPRAFVEFSRQRGLAADGRCKSFAATADGTGWSEGVGLVLLERLSDARRAGHRVLAVVRGSALNQDGASNGLAAPSGPAQQRVIRDALRMAGLSPRDVDVVEAHGTGTRLGDPIEAQAILATYGQDRERPLLLGSVKSNLGHTQAAGGVAGVIKMVLAMRHGVVPSSLHIDAPSPEVDWSAGAVELAAKTMVWPEVGRPRRAGVSSFGVSGTNAHVILEQPAEDPDPVVSPDGPAVWLLSARSPVALQAQIDRLGAFVDARPSVSAYSVAAGLARRALLPYRAVAVDGVLDGLELPVVPASPGGVVWVFAGQGWQWEGMARRLLAESSVFAEAMAECDRALAPWLDRSVPDGDVRVVQSRMWSVMVSLARLWESLGVRPAAVIGHSQGEVAAAVVAGALSVEDGARIVAVRAGVIAELLSGRGGMLSVALPVDEVRARLAGVAGVGVAAVNGPGLCVVSGDRGALESIDWGHARIRWVDVDYASHSEQVEAVEALLADRLGVVEFRAAEVPWYSTVTGGLVDPVGLDAGYWYRNLRAEVRFEAAVRAAAGDGLRRFLEVSAHPVLLPGIVETVDDCTVTGTLKRDSGGLADVLRAAAVLHTAGTAVDWSSVLPAVAPAELPTYPFQRQRYWLEPADDRLPVRLADGGVVVTAKVSASREPWLADHAVHGTVLVPGTQFVDWAINAGDLVGAPVLRELTVQAPLVLDGAVEVQTAVNADRQVAIYSRAADDEPWTCHATGLLDQESPVAPTIEWLPADATPVPTNDLYDRLAERGYEYGPVFQGLRAAWSAGDDLYAEVELPSSEHGRAAGRTIHPALLDAALHAAALQNSPYGGAPVLLPFAWQDVAVHATGATRVRVKLRADGDTVTLTLTDTDGAPIASIGSLLMRELPDRLPTRAIRDLYALDWQEAGQVSEAQDDRPVWDCTDVALREVLTGVQQRLAADEQRWLVLVPDSQDRPERAAAWGLLASAQSEHPDRFVLVDAADAGTARAAVAVCDEPQLRVDGDGRVQVPRLVRAAPGEDKVDFGTGPVVITGGTGTLGGLLARHLVDAYGVSELVLVSRRGPDAPAAGRLGEELPQARIVACDVSDREALKALLEECRPSAVIHAAGVLDDATVANLTESQLEAVFSAKAVAAQHLHELTDGLSAFVLFSSASAVFGAAGQANYAAANAYLDALARQRRAQGLPAQSLAWGHWLQNSELTGRLNSADRHRLVRNGVVPMSDEHGLALFDAALSSGAPVLVPVKLDLTRGAGQTVLSGLLTTSRRAVAAEETPGGLAEQLAHLEPQAQRERVLDTVRSLVGRVLGHRPGSAVGADQAFKDLGFDSLLAIELRNRLGAETGLRLPATLVFDHPTPAAVAGHLCTALGLGPDAETPEEAEEREFRRMLAGIPMTRLRSSGLLDLVLRLAGADDQAEPGESIDDLDAESLLRLAAQQTSS</sequence>
<dbReference type="InterPro" id="IPR006162">
    <property type="entry name" value="Ppantetheine_attach_site"/>
</dbReference>
<dbReference type="InterPro" id="IPR013968">
    <property type="entry name" value="PKS_KR"/>
</dbReference>
<keyword evidence="6" id="KW-0045">Antibiotic biosynthesis</keyword>
<dbReference type="InterPro" id="IPR020806">
    <property type="entry name" value="PKS_PP-bd"/>
</dbReference>
<dbReference type="SMART" id="SM00825">
    <property type="entry name" value="PKS_KS"/>
    <property type="match status" value="2"/>
</dbReference>
<dbReference type="PROSITE" id="PS52019">
    <property type="entry name" value="PKS_MFAS_DH"/>
    <property type="match status" value="1"/>
</dbReference>
<feature type="domain" description="Carrier" evidence="10">
    <location>
        <begin position="1467"/>
        <end position="1542"/>
    </location>
</feature>
<dbReference type="Pfam" id="PF14765">
    <property type="entry name" value="PS-DH"/>
    <property type="match status" value="1"/>
</dbReference>